<dbReference type="InParanoid" id="A0A165LY19"/>
<gene>
    <name evidence="1" type="ORF">EXIGLDRAFT_701001</name>
</gene>
<organism evidence="1 2">
    <name type="scientific">Exidia glandulosa HHB12029</name>
    <dbReference type="NCBI Taxonomy" id="1314781"/>
    <lineage>
        <taxon>Eukaryota</taxon>
        <taxon>Fungi</taxon>
        <taxon>Dikarya</taxon>
        <taxon>Basidiomycota</taxon>
        <taxon>Agaricomycotina</taxon>
        <taxon>Agaricomycetes</taxon>
        <taxon>Auriculariales</taxon>
        <taxon>Exidiaceae</taxon>
        <taxon>Exidia</taxon>
    </lineage>
</organism>
<dbReference type="EMBL" id="KV425918">
    <property type="protein sequence ID" value="KZV98488.1"/>
    <property type="molecule type" value="Genomic_DNA"/>
</dbReference>
<dbReference type="AlphaFoldDB" id="A0A165LY19"/>
<protein>
    <submittedName>
        <fullName evidence="1">Uncharacterized protein</fullName>
    </submittedName>
</protein>
<proteinExistence type="predicted"/>
<sequence>MFRGFNLPYIHPNAVFSWPLTCKNTNKHVHTQLSRQAEVFKNATIAQEADIASGVVSFYDPTVPGSPLSPFQGVYIQQANGQFREVSPRSYEAKVWKRADLRRIHCHCCLDADIPLDASLALVLEQNGEFRALCHTYSGNRGCGMNVALSYYSMPPPGCKNTTVEPPVNTVVVYLSEDHAEVRSSRSSLKRCLFPPLKRVVLSRQAGPSRKRHRTASIEDFDTEVDTIDESDPYLMERRRKRDLIASLVRRASDTTEGLAPAEVADLQRLIATEFCSQCDRHFLCAEFRKHIRADH</sequence>
<reference evidence="1 2" key="1">
    <citation type="journal article" date="2016" name="Mol. Biol. Evol.">
        <title>Comparative Genomics of Early-Diverging Mushroom-Forming Fungi Provides Insights into the Origins of Lignocellulose Decay Capabilities.</title>
        <authorList>
            <person name="Nagy L.G."/>
            <person name="Riley R."/>
            <person name="Tritt A."/>
            <person name="Adam C."/>
            <person name="Daum C."/>
            <person name="Floudas D."/>
            <person name="Sun H."/>
            <person name="Yadav J.S."/>
            <person name="Pangilinan J."/>
            <person name="Larsson K.H."/>
            <person name="Matsuura K."/>
            <person name="Barry K."/>
            <person name="Labutti K."/>
            <person name="Kuo R."/>
            <person name="Ohm R.A."/>
            <person name="Bhattacharya S.S."/>
            <person name="Shirouzu T."/>
            <person name="Yoshinaga Y."/>
            <person name="Martin F.M."/>
            <person name="Grigoriev I.V."/>
            <person name="Hibbett D.S."/>
        </authorList>
    </citation>
    <scope>NUCLEOTIDE SEQUENCE [LARGE SCALE GENOMIC DNA]</scope>
    <source>
        <strain evidence="1 2">HHB12029</strain>
    </source>
</reference>
<keyword evidence="2" id="KW-1185">Reference proteome</keyword>
<dbReference type="Proteomes" id="UP000077266">
    <property type="component" value="Unassembled WGS sequence"/>
</dbReference>
<name>A0A165LY19_EXIGL</name>
<accession>A0A165LY19</accession>
<evidence type="ECO:0000313" key="1">
    <source>
        <dbReference type="EMBL" id="KZV98488.1"/>
    </source>
</evidence>
<evidence type="ECO:0000313" key="2">
    <source>
        <dbReference type="Proteomes" id="UP000077266"/>
    </source>
</evidence>